<evidence type="ECO:0000313" key="4">
    <source>
        <dbReference type="EMBL" id="MBV4355974.1"/>
    </source>
</evidence>
<keyword evidence="5" id="KW-1185">Reference proteome</keyword>
<evidence type="ECO:0000256" key="2">
    <source>
        <dbReference type="SAM" id="SignalP"/>
    </source>
</evidence>
<dbReference type="NCBIfam" id="TIGR04057">
    <property type="entry name" value="SusC_RagA_signa"/>
    <property type="match status" value="1"/>
</dbReference>
<dbReference type="InterPro" id="IPR039426">
    <property type="entry name" value="TonB-dep_rcpt-like"/>
</dbReference>
<dbReference type="AlphaFoldDB" id="A0A9E2S7K6"/>
<keyword evidence="1" id="KW-0998">Cell outer membrane</keyword>
<comment type="subcellular location">
    <subcellularLocation>
        <location evidence="1">Cell outer membrane</location>
        <topology evidence="1">Multi-pass membrane protein</topology>
    </subcellularLocation>
</comment>
<feature type="domain" description="TonB-dependent receptor plug" evidence="3">
    <location>
        <begin position="121"/>
        <end position="258"/>
    </location>
</feature>
<sequence length="1158" mass="126338">MNQIKNSISFCLLLCLWCTFALAQQTQTVSGTVKDDKGQPVPGVSVALKNGKVAAITDGNGRFTMKSVPAGATLVFTSVGYAASEVKASSTDMTVGLTPGASSNLTDVVVTGLGIKREAKSIGYSAQKVVGSEITRASPPDLATGLMGKSAGLNITNPNGVQGNSQRIVIRGNNSIQGSNQPLIVMDGIQVTNDPIGGQQGNLGTVTSGTTSPTTDLISPKDWGSFLNTINSDDIQDVTVLKGATAAALYGARGANGVILITTKKGGKRAGVGLDYNLSSLWTDPYRFQTVQNSYGYGGANSLWSANLDFPKDANGNARYPGNYPWDGTPAGDAYQVAGAIPGGYSTWDIFSWYGPATSWGHKLDGSEIIWWDGVKRKWDPQPDNRKAFFRTGNTTTNNVAVSSGGDWGTMRMAYTRIDNTAIIQNSNYNQNTINLGANLNVSKILKAEVTATYTNYNRLNVPDIANDFGWSNFMIYSMPRDYKPLEFSNYKNPDGSRKNYVQDSPFGYYPYQNNYNDKLFWHLFEQNQRLTRNQLLGSVKLSADFTPWLNISGRASINSANTSVESKYSPIDAQGVQGQYGIEGIKNSDVNLELFTTVHKNNIFGSKFNTSLMIGNSALKSRMYDNNAWNSGEPNAVYGKASVYPWSTPYKYNLSNTTAGTITPPVEVWNDLNLNSIFGLLDVSYNDFLFLQVTGRNDWSSTLPEQTASYFFPSASLSWVFTESIKPLQNLTWLNHGKLKASYAESANGAPPYLSVYTYNRNVIGNYMNGNAPTAFGGLPVRGYQQSLPPGGFLVPQRNKSFEFGLEAGMFNNRLNFELTYYQTKATSQIMQNSVATSSGATQVVFNSGELSNKGFEFIVRATAIQSKDFSWNIAVNGAHNQNKVVSLAPGMDVYDLQNLWGTNGVMVRVKAGENYGTIYGYDYTYKDGKKVVAPVLDKTNPSKVVGTQYVTTQDPVPIGNSTPKLTGGIANTFRYKNFSLYIMTDFKLGGQIFSADYGAAMSEGLAPETLKERDGGGLAYTYPDGTTANHGVILDGVYQDGKPNKDVVQYMYKYSGQYAAWSNVKMPRSNSVFTNSWGKLRELTLTYSVPSKIVKRTKVLQGMDIAFVGRNLFYLFTTLPDNLNPEAINGIGNGQGIQWAEFPGTRDLGFQLKLKL</sequence>
<name>A0A9E2S7K6_9BACT</name>
<feature type="chain" id="PRO_5038499506" evidence="2">
    <location>
        <begin position="24"/>
        <end position="1158"/>
    </location>
</feature>
<dbReference type="RefSeq" id="WP_217789517.1">
    <property type="nucleotide sequence ID" value="NZ_JAHSPG010000001.1"/>
</dbReference>
<proteinExistence type="inferred from homology"/>
<dbReference type="NCBIfam" id="TIGR04056">
    <property type="entry name" value="OMP_RagA_SusC"/>
    <property type="match status" value="1"/>
</dbReference>
<dbReference type="PROSITE" id="PS52016">
    <property type="entry name" value="TONB_DEPENDENT_REC_3"/>
    <property type="match status" value="1"/>
</dbReference>
<comment type="caution">
    <text evidence="4">The sequence shown here is derived from an EMBL/GenBank/DDBJ whole genome shotgun (WGS) entry which is preliminary data.</text>
</comment>
<dbReference type="GO" id="GO:0009279">
    <property type="term" value="C:cell outer membrane"/>
    <property type="evidence" value="ECO:0007669"/>
    <property type="project" value="UniProtKB-SubCell"/>
</dbReference>
<keyword evidence="1" id="KW-0813">Transport</keyword>
<dbReference type="InterPro" id="IPR023996">
    <property type="entry name" value="TonB-dep_OMP_SusC/RagA"/>
</dbReference>
<gene>
    <name evidence="4" type="ORF">KTO63_02360</name>
</gene>
<dbReference type="InterPro" id="IPR012910">
    <property type="entry name" value="Plug_dom"/>
</dbReference>
<keyword evidence="2" id="KW-0732">Signal</keyword>
<feature type="signal peptide" evidence="2">
    <location>
        <begin position="1"/>
        <end position="23"/>
    </location>
</feature>
<dbReference type="InterPro" id="IPR023997">
    <property type="entry name" value="TonB-dep_OMP_SusC/RagA_CS"/>
</dbReference>
<dbReference type="EMBL" id="JAHSPG010000001">
    <property type="protein sequence ID" value="MBV4355974.1"/>
    <property type="molecule type" value="Genomic_DNA"/>
</dbReference>
<keyword evidence="1" id="KW-0472">Membrane</keyword>
<dbReference type="Pfam" id="PF07715">
    <property type="entry name" value="Plug"/>
    <property type="match status" value="1"/>
</dbReference>
<reference evidence="4" key="1">
    <citation type="submission" date="2021-06" db="EMBL/GenBank/DDBJ databases">
        <authorList>
            <person name="Huq M.A."/>
        </authorList>
    </citation>
    <scope>NUCLEOTIDE SEQUENCE</scope>
    <source>
        <strain evidence="4">MAH-26</strain>
    </source>
</reference>
<keyword evidence="1" id="KW-1134">Transmembrane beta strand</keyword>
<evidence type="ECO:0000313" key="5">
    <source>
        <dbReference type="Proteomes" id="UP000812270"/>
    </source>
</evidence>
<dbReference type="Pfam" id="PF13715">
    <property type="entry name" value="CarbopepD_reg_2"/>
    <property type="match status" value="1"/>
</dbReference>
<protein>
    <submittedName>
        <fullName evidence="4">SusC/RagA family TonB-linked outer membrane protein</fullName>
    </submittedName>
</protein>
<comment type="similarity">
    <text evidence="1">Belongs to the TonB-dependent receptor family.</text>
</comment>
<keyword evidence="1" id="KW-0812">Transmembrane</keyword>
<evidence type="ECO:0000256" key="1">
    <source>
        <dbReference type="PROSITE-ProRule" id="PRU01360"/>
    </source>
</evidence>
<dbReference type="Proteomes" id="UP000812270">
    <property type="component" value="Unassembled WGS sequence"/>
</dbReference>
<evidence type="ECO:0000259" key="3">
    <source>
        <dbReference type="Pfam" id="PF07715"/>
    </source>
</evidence>
<accession>A0A9E2S7K6</accession>
<organism evidence="4 5">
    <name type="scientific">Pinibacter aurantiacus</name>
    <dbReference type="NCBI Taxonomy" id="2851599"/>
    <lineage>
        <taxon>Bacteria</taxon>
        <taxon>Pseudomonadati</taxon>
        <taxon>Bacteroidota</taxon>
        <taxon>Chitinophagia</taxon>
        <taxon>Chitinophagales</taxon>
        <taxon>Chitinophagaceae</taxon>
        <taxon>Pinibacter</taxon>
    </lineage>
</organism>